<dbReference type="Pfam" id="PF00892">
    <property type="entry name" value="EamA"/>
    <property type="match status" value="2"/>
</dbReference>
<name>A0A0R1LL77_9LACO</name>
<organism evidence="8 9">
    <name type="scientific">Levilactobacillus acidifarinae DSM 19394 = JCM 15949</name>
    <dbReference type="NCBI Taxonomy" id="1423715"/>
    <lineage>
        <taxon>Bacteria</taxon>
        <taxon>Bacillati</taxon>
        <taxon>Bacillota</taxon>
        <taxon>Bacilli</taxon>
        <taxon>Lactobacillales</taxon>
        <taxon>Lactobacillaceae</taxon>
        <taxon>Levilactobacillus</taxon>
    </lineage>
</organism>
<accession>A0A0R1LL77</accession>
<dbReference type="InterPro" id="IPR050638">
    <property type="entry name" value="AA-Vitamin_Transporters"/>
</dbReference>
<evidence type="ECO:0000256" key="1">
    <source>
        <dbReference type="ARBA" id="ARBA00004127"/>
    </source>
</evidence>
<evidence type="ECO:0000313" key="8">
    <source>
        <dbReference type="EMBL" id="KRK96683.1"/>
    </source>
</evidence>
<dbReference type="PANTHER" id="PTHR32322:SF2">
    <property type="entry name" value="EAMA DOMAIN-CONTAINING PROTEIN"/>
    <property type="match status" value="1"/>
</dbReference>
<feature type="transmembrane region" description="Helical" evidence="6">
    <location>
        <begin position="256"/>
        <end position="288"/>
    </location>
</feature>
<comment type="similarity">
    <text evidence="2">Belongs to the EamA transporter family.</text>
</comment>
<feature type="domain" description="EamA" evidence="7">
    <location>
        <begin position="6"/>
        <end position="143"/>
    </location>
</feature>
<evidence type="ECO:0000256" key="4">
    <source>
        <dbReference type="ARBA" id="ARBA00022989"/>
    </source>
</evidence>
<feature type="transmembrane region" description="Helical" evidence="6">
    <location>
        <begin position="34"/>
        <end position="56"/>
    </location>
</feature>
<keyword evidence="4 6" id="KW-1133">Transmembrane helix</keyword>
<reference evidence="8 9" key="1">
    <citation type="journal article" date="2015" name="Genome Announc.">
        <title>Expanding the biotechnology potential of lactobacilli through comparative genomics of 213 strains and associated genera.</title>
        <authorList>
            <person name="Sun Z."/>
            <person name="Harris H.M."/>
            <person name="McCann A."/>
            <person name="Guo C."/>
            <person name="Argimon S."/>
            <person name="Zhang W."/>
            <person name="Yang X."/>
            <person name="Jeffery I.B."/>
            <person name="Cooney J.C."/>
            <person name="Kagawa T.F."/>
            <person name="Liu W."/>
            <person name="Song Y."/>
            <person name="Salvetti E."/>
            <person name="Wrobel A."/>
            <person name="Rasinkangas P."/>
            <person name="Parkhill J."/>
            <person name="Rea M.C."/>
            <person name="O'Sullivan O."/>
            <person name="Ritari J."/>
            <person name="Douillard F.P."/>
            <person name="Paul Ross R."/>
            <person name="Yang R."/>
            <person name="Briner A.E."/>
            <person name="Felis G.E."/>
            <person name="de Vos W.M."/>
            <person name="Barrangou R."/>
            <person name="Klaenhammer T.R."/>
            <person name="Caufield P.W."/>
            <person name="Cui Y."/>
            <person name="Zhang H."/>
            <person name="O'Toole P.W."/>
        </authorList>
    </citation>
    <scope>NUCLEOTIDE SEQUENCE [LARGE SCALE GENOMIC DNA]</scope>
    <source>
        <strain evidence="8 9">DSM 19394</strain>
    </source>
</reference>
<dbReference type="Gene3D" id="1.10.3730.20">
    <property type="match status" value="1"/>
</dbReference>
<dbReference type="GO" id="GO:0016020">
    <property type="term" value="C:membrane"/>
    <property type="evidence" value="ECO:0007669"/>
    <property type="project" value="UniProtKB-SubCell"/>
</dbReference>
<evidence type="ECO:0000313" key="9">
    <source>
        <dbReference type="Proteomes" id="UP000051955"/>
    </source>
</evidence>
<dbReference type="RefSeq" id="WP_057800643.1">
    <property type="nucleotide sequence ID" value="NZ_AZDV01000002.1"/>
</dbReference>
<evidence type="ECO:0000256" key="5">
    <source>
        <dbReference type="ARBA" id="ARBA00023136"/>
    </source>
</evidence>
<evidence type="ECO:0000256" key="2">
    <source>
        <dbReference type="ARBA" id="ARBA00007362"/>
    </source>
</evidence>
<proteinExistence type="inferred from homology"/>
<evidence type="ECO:0000256" key="6">
    <source>
        <dbReference type="SAM" id="Phobius"/>
    </source>
</evidence>
<dbReference type="STRING" id="1423715.FD25_GL001762"/>
<keyword evidence="3 6" id="KW-0812">Transmembrane</keyword>
<gene>
    <name evidence="8" type="ORF">FD25_GL001762</name>
</gene>
<dbReference type="Proteomes" id="UP000051955">
    <property type="component" value="Unassembled WGS sequence"/>
</dbReference>
<dbReference type="OrthoDB" id="9810818at2"/>
<protein>
    <recommendedName>
        <fullName evidence="7">EamA domain-containing protein</fullName>
    </recommendedName>
</protein>
<dbReference type="InterPro" id="IPR037185">
    <property type="entry name" value="EmrE-like"/>
</dbReference>
<keyword evidence="5 6" id="KW-0472">Membrane</keyword>
<dbReference type="PATRIC" id="fig|1423715.3.peg.1808"/>
<feature type="transmembrane region" description="Helical" evidence="6">
    <location>
        <begin position="157"/>
        <end position="178"/>
    </location>
</feature>
<feature type="transmembrane region" description="Helical" evidence="6">
    <location>
        <begin position="190"/>
        <end position="211"/>
    </location>
</feature>
<feature type="transmembrane region" description="Helical" evidence="6">
    <location>
        <begin position="98"/>
        <end position="119"/>
    </location>
</feature>
<dbReference type="EMBL" id="AZDV01000002">
    <property type="protein sequence ID" value="KRK96683.1"/>
    <property type="molecule type" value="Genomic_DNA"/>
</dbReference>
<dbReference type="AlphaFoldDB" id="A0A0R1LL77"/>
<feature type="domain" description="EamA" evidence="7">
    <location>
        <begin position="157"/>
        <end position="289"/>
    </location>
</feature>
<keyword evidence="9" id="KW-1185">Reference proteome</keyword>
<evidence type="ECO:0000256" key="3">
    <source>
        <dbReference type="ARBA" id="ARBA00022692"/>
    </source>
</evidence>
<feature type="transmembrane region" description="Helical" evidence="6">
    <location>
        <begin position="126"/>
        <end position="145"/>
    </location>
</feature>
<feature type="transmembrane region" description="Helical" evidence="6">
    <location>
        <begin position="68"/>
        <end position="92"/>
    </location>
</feature>
<comment type="caution">
    <text evidence="8">The sequence shown here is derived from an EMBL/GenBank/DDBJ whole genome shotgun (WGS) entry which is preliminary data.</text>
</comment>
<comment type="subcellular location">
    <subcellularLocation>
        <location evidence="1">Endomembrane system</location>
        <topology evidence="1">Multi-pass membrane protein</topology>
    </subcellularLocation>
</comment>
<dbReference type="InterPro" id="IPR000620">
    <property type="entry name" value="EamA_dom"/>
</dbReference>
<dbReference type="PANTHER" id="PTHR32322">
    <property type="entry name" value="INNER MEMBRANE TRANSPORTER"/>
    <property type="match status" value="1"/>
</dbReference>
<dbReference type="SUPFAM" id="SSF103481">
    <property type="entry name" value="Multidrug resistance efflux transporter EmrE"/>
    <property type="match status" value="2"/>
</dbReference>
<evidence type="ECO:0000259" key="7">
    <source>
        <dbReference type="Pfam" id="PF00892"/>
    </source>
</evidence>
<sequence length="298" mass="31314">MTKKFAAVLAGTGAIFFGISGVLSSILFARIAVSPGWLVSARMFFSGLLLLAYLLITRQPIFKIWRSWRSAGLVIAFGVLGVCFAQSTFLLSLYYGNAAVATILQSLGPAILILLVAIAKRRLPRWLDIGAVGLSLIGILLLVTGGKLTSLVVPTPAFVWGVASAFGIVAYTLIPCPLLEQNNSLTVTGWGLFIGGVAANCLTPLTAMPAGFDGLDFLLVAGIVVVGTLLAYAFYVESLNGLDPAVVSMLGTLEPLTATVLSVLCLNVSFCPIQFLGIVLTIVAILLINLPQSVPNSR</sequence>
<feature type="transmembrane region" description="Helical" evidence="6">
    <location>
        <begin position="217"/>
        <end position="235"/>
    </location>
</feature>